<dbReference type="NCBIfam" id="TIGR00083">
    <property type="entry name" value="ribF"/>
    <property type="match status" value="1"/>
</dbReference>
<evidence type="ECO:0000256" key="2">
    <source>
        <dbReference type="ARBA" id="ARBA00005201"/>
    </source>
</evidence>
<comment type="similarity">
    <text evidence="14">Belongs to the ribF family.</text>
</comment>
<dbReference type="PIRSF" id="PIRSF004491">
    <property type="entry name" value="FAD_Synth"/>
    <property type="match status" value="1"/>
</dbReference>
<evidence type="ECO:0000313" key="16">
    <source>
        <dbReference type="EMBL" id="WFM82838.1"/>
    </source>
</evidence>
<dbReference type="InterPro" id="IPR014729">
    <property type="entry name" value="Rossmann-like_a/b/a_fold"/>
</dbReference>
<evidence type="ECO:0000256" key="10">
    <source>
        <dbReference type="ARBA" id="ARBA00022840"/>
    </source>
</evidence>
<dbReference type="Pfam" id="PF01687">
    <property type="entry name" value="Flavokinase"/>
    <property type="match status" value="1"/>
</dbReference>
<evidence type="ECO:0000256" key="3">
    <source>
        <dbReference type="ARBA" id="ARBA00022630"/>
    </source>
</evidence>
<evidence type="ECO:0000256" key="9">
    <source>
        <dbReference type="ARBA" id="ARBA00022827"/>
    </source>
</evidence>
<dbReference type="NCBIfam" id="NF004160">
    <property type="entry name" value="PRK05627.1-3"/>
    <property type="match status" value="1"/>
</dbReference>
<dbReference type="Proteomes" id="UP001215216">
    <property type="component" value="Chromosome"/>
</dbReference>
<dbReference type="PANTHER" id="PTHR22749:SF6">
    <property type="entry name" value="RIBOFLAVIN KINASE"/>
    <property type="match status" value="1"/>
</dbReference>
<dbReference type="EC" id="2.7.1.26" evidence="14"/>
<evidence type="ECO:0000313" key="17">
    <source>
        <dbReference type="Proteomes" id="UP001215216"/>
    </source>
</evidence>
<keyword evidence="6 14" id="KW-0548">Nucleotidyltransferase</keyword>
<evidence type="ECO:0000256" key="5">
    <source>
        <dbReference type="ARBA" id="ARBA00022679"/>
    </source>
</evidence>
<comment type="catalytic activity">
    <reaction evidence="13 14">
        <text>FMN + ATP + H(+) = FAD + diphosphate</text>
        <dbReference type="Rhea" id="RHEA:17237"/>
        <dbReference type="ChEBI" id="CHEBI:15378"/>
        <dbReference type="ChEBI" id="CHEBI:30616"/>
        <dbReference type="ChEBI" id="CHEBI:33019"/>
        <dbReference type="ChEBI" id="CHEBI:57692"/>
        <dbReference type="ChEBI" id="CHEBI:58210"/>
        <dbReference type="EC" id="2.7.7.2"/>
    </reaction>
</comment>
<evidence type="ECO:0000256" key="6">
    <source>
        <dbReference type="ARBA" id="ARBA00022695"/>
    </source>
</evidence>
<dbReference type="Gene3D" id="3.40.50.620">
    <property type="entry name" value="HUPs"/>
    <property type="match status" value="1"/>
</dbReference>
<keyword evidence="4 14" id="KW-0288">FMN</keyword>
<keyword evidence="17" id="KW-1185">Reference proteome</keyword>
<evidence type="ECO:0000256" key="4">
    <source>
        <dbReference type="ARBA" id="ARBA00022643"/>
    </source>
</evidence>
<dbReference type="SUPFAM" id="SSF82114">
    <property type="entry name" value="Riboflavin kinase-like"/>
    <property type="match status" value="1"/>
</dbReference>
<dbReference type="InterPro" id="IPR015864">
    <property type="entry name" value="FAD_synthase"/>
</dbReference>
<organism evidence="16 17">
    <name type="scientific">Arcanobacterium canis</name>
    <dbReference type="NCBI Taxonomy" id="999183"/>
    <lineage>
        <taxon>Bacteria</taxon>
        <taxon>Bacillati</taxon>
        <taxon>Actinomycetota</taxon>
        <taxon>Actinomycetes</taxon>
        <taxon>Actinomycetales</taxon>
        <taxon>Actinomycetaceae</taxon>
        <taxon>Arcanobacterium</taxon>
    </lineage>
</organism>
<evidence type="ECO:0000256" key="8">
    <source>
        <dbReference type="ARBA" id="ARBA00022777"/>
    </source>
</evidence>
<dbReference type="EC" id="2.7.7.2" evidence="14"/>
<dbReference type="GO" id="GO:0003919">
    <property type="term" value="F:FMN adenylyltransferase activity"/>
    <property type="evidence" value="ECO:0007669"/>
    <property type="project" value="UniProtKB-EC"/>
</dbReference>
<comment type="pathway">
    <text evidence="1 14">Cofactor biosynthesis; FAD biosynthesis; FAD from FMN: step 1/1.</text>
</comment>
<dbReference type="PANTHER" id="PTHR22749">
    <property type="entry name" value="RIBOFLAVIN KINASE/FMN ADENYLYLTRANSFERASE"/>
    <property type="match status" value="1"/>
</dbReference>
<dbReference type="SMART" id="SM00904">
    <property type="entry name" value="Flavokinase"/>
    <property type="match status" value="1"/>
</dbReference>
<dbReference type="GO" id="GO:0008531">
    <property type="term" value="F:riboflavin kinase activity"/>
    <property type="evidence" value="ECO:0007669"/>
    <property type="project" value="UniProtKB-EC"/>
</dbReference>
<evidence type="ECO:0000256" key="14">
    <source>
        <dbReference type="PIRNR" id="PIRNR004491"/>
    </source>
</evidence>
<keyword evidence="11" id="KW-0511">Multifunctional enzyme</keyword>
<keyword evidence="7 14" id="KW-0547">Nucleotide-binding</keyword>
<keyword evidence="5 14" id="KW-0808">Transferase</keyword>
<dbReference type="RefSeq" id="WP_278012264.1">
    <property type="nucleotide sequence ID" value="NZ_CP121208.1"/>
</dbReference>
<sequence length="328" mass="35573">MKRWFNAADVPDDLESVVTIGVYDGVHRGHQAILNETIRQARARGVQAVVLTFAPHPATVHAPQTPMALITSLEDRLDRLEAMGIDGVLVQQYTLKYASVSPEEFVTQQLCGVLGAQAVVVGKDVRFGAGNCADGDTLVALGERYGFDVTLVDDLLADDGRRFSSSWIRQLLAQGDVAGVAKVLGRPHRIVGEVRHGFQRGRELGFPTANLYGDGLGEIPADGVYAGWLIQRGPANTRVYLPAAISVGSNPQFSGEIRTVEAHVLGRSDLNLYGQTVAIEFVDRIRSMMTFDSLDGLLERMDEDLRQSAEILGVPVSSRVDPTQVTAH</sequence>
<keyword evidence="3 14" id="KW-0285">Flavoprotein</keyword>
<dbReference type="InterPro" id="IPR002606">
    <property type="entry name" value="Riboflavin_kinase_bac"/>
</dbReference>
<dbReference type="InterPro" id="IPR015865">
    <property type="entry name" value="Riboflavin_kinase_bac/euk"/>
</dbReference>
<dbReference type="Gene3D" id="2.40.30.30">
    <property type="entry name" value="Riboflavin kinase-like"/>
    <property type="match status" value="1"/>
</dbReference>
<protein>
    <recommendedName>
        <fullName evidence="14">Riboflavin biosynthesis protein</fullName>
    </recommendedName>
    <domain>
        <recommendedName>
            <fullName evidence="14">Riboflavin kinase</fullName>
            <ecNumber evidence="14">2.7.1.26</ecNumber>
        </recommendedName>
        <alternativeName>
            <fullName evidence="14">Flavokinase</fullName>
        </alternativeName>
    </domain>
    <domain>
        <recommendedName>
            <fullName evidence="14">FMN adenylyltransferase</fullName>
            <ecNumber evidence="14">2.7.7.2</ecNumber>
        </recommendedName>
        <alternativeName>
            <fullName evidence="14">FAD pyrophosphorylase</fullName>
        </alternativeName>
        <alternativeName>
            <fullName evidence="14">FAD synthase</fullName>
        </alternativeName>
    </domain>
</protein>
<dbReference type="CDD" id="cd02064">
    <property type="entry name" value="FAD_synthetase_N"/>
    <property type="match status" value="1"/>
</dbReference>
<dbReference type="Pfam" id="PF06574">
    <property type="entry name" value="FAD_syn"/>
    <property type="match status" value="1"/>
</dbReference>
<keyword evidence="9 14" id="KW-0274">FAD</keyword>
<evidence type="ECO:0000256" key="11">
    <source>
        <dbReference type="ARBA" id="ARBA00023268"/>
    </source>
</evidence>
<keyword evidence="8 14" id="KW-0418">Kinase</keyword>
<proteinExistence type="inferred from homology"/>
<gene>
    <name evidence="16" type="ORF">P7079_05380</name>
</gene>
<comment type="pathway">
    <text evidence="2 14">Cofactor biosynthesis; FMN biosynthesis; FMN from riboflavin (ATP route): step 1/1.</text>
</comment>
<dbReference type="InterPro" id="IPR023468">
    <property type="entry name" value="Riboflavin_kinase"/>
</dbReference>
<dbReference type="SUPFAM" id="SSF52374">
    <property type="entry name" value="Nucleotidylyl transferase"/>
    <property type="match status" value="1"/>
</dbReference>
<name>A0ABY8FWD4_9ACTO</name>
<reference evidence="16 17" key="1">
    <citation type="submission" date="2023-03" db="EMBL/GenBank/DDBJ databases">
        <title>Complete genome of Arcanobacterium canis strain DSM 25104 isolated in 2010 from a canine otitis externa in Germany.</title>
        <authorList>
            <person name="Borowiak M."/>
            <person name="Kreitlow A."/>
            <person name="Malorny B."/>
            <person name="Laemmler C."/>
            <person name="Prenger-Berninghoff E."/>
            <person name="Ploetz M."/>
            <person name="Abdulmawjood A."/>
        </authorList>
    </citation>
    <scope>NUCLEOTIDE SEQUENCE [LARGE SCALE GENOMIC DNA]</scope>
    <source>
        <strain evidence="16 17">DSM 25104</strain>
    </source>
</reference>
<feature type="domain" description="Riboflavin kinase" evidence="15">
    <location>
        <begin position="183"/>
        <end position="313"/>
    </location>
</feature>
<evidence type="ECO:0000256" key="13">
    <source>
        <dbReference type="ARBA" id="ARBA00049494"/>
    </source>
</evidence>
<dbReference type="InterPro" id="IPR023465">
    <property type="entry name" value="Riboflavin_kinase_dom_sf"/>
</dbReference>
<evidence type="ECO:0000256" key="7">
    <source>
        <dbReference type="ARBA" id="ARBA00022741"/>
    </source>
</evidence>
<comment type="catalytic activity">
    <reaction evidence="12 14">
        <text>riboflavin + ATP = FMN + ADP + H(+)</text>
        <dbReference type="Rhea" id="RHEA:14357"/>
        <dbReference type="ChEBI" id="CHEBI:15378"/>
        <dbReference type="ChEBI" id="CHEBI:30616"/>
        <dbReference type="ChEBI" id="CHEBI:57986"/>
        <dbReference type="ChEBI" id="CHEBI:58210"/>
        <dbReference type="ChEBI" id="CHEBI:456216"/>
        <dbReference type="EC" id="2.7.1.26"/>
    </reaction>
</comment>
<dbReference type="EMBL" id="CP121208">
    <property type="protein sequence ID" value="WFM82838.1"/>
    <property type="molecule type" value="Genomic_DNA"/>
</dbReference>
<evidence type="ECO:0000259" key="15">
    <source>
        <dbReference type="SMART" id="SM00904"/>
    </source>
</evidence>
<accession>A0ABY8FWD4</accession>
<keyword evidence="10 14" id="KW-0067">ATP-binding</keyword>
<evidence type="ECO:0000256" key="12">
    <source>
        <dbReference type="ARBA" id="ARBA00047880"/>
    </source>
</evidence>
<evidence type="ECO:0000256" key="1">
    <source>
        <dbReference type="ARBA" id="ARBA00004726"/>
    </source>
</evidence>